<protein>
    <submittedName>
        <fullName evidence="1">Uncharacterized protein</fullName>
    </submittedName>
</protein>
<reference evidence="1" key="2">
    <citation type="journal article" date="2015" name="Data Brief">
        <title>Shoot transcriptome of the giant reed, Arundo donax.</title>
        <authorList>
            <person name="Barrero R.A."/>
            <person name="Guerrero F.D."/>
            <person name="Moolhuijzen P."/>
            <person name="Goolsby J.A."/>
            <person name="Tidwell J."/>
            <person name="Bellgard S.E."/>
            <person name="Bellgard M.I."/>
        </authorList>
    </citation>
    <scope>NUCLEOTIDE SEQUENCE</scope>
    <source>
        <tissue evidence="1">Shoot tissue taken approximately 20 cm above the soil surface</tissue>
    </source>
</reference>
<evidence type="ECO:0000313" key="1">
    <source>
        <dbReference type="EMBL" id="JAD40977.1"/>
    </source>
</evidence>
<dbReference type="AlphaFoldDB" id="A0A0A9A1Q8"/>
<proteinExistence type="predicted"/>
<accession>A0A0A9A1Q8</accession>
<sequence>MFCFLANCRWIDLGGWCVGEWL</sequence>
<name>A0A0A9A1Q8_ARUDO</name>
<organism evidence="1">
    <name type="scientific">Arundo donax</name>
    <name type="common">Giant reed</name>
    <name type="synonym">Donax arundinaceus</name>
    <dbReference type="NCBI Taxonomy" id="35708"/>
    <lineage>
        <taxon>Eukaryota</taxon>
        <taxon>Viridiplantae</taxon>
        <taxon>Streptophyta</taxon>
        <taxon>Embryophyta</taxon>
        <taxon>Tracheophyta</taxon>
        <taxon>Spermatophyta</taxon>
        <taxon>Magnoliopsida</taxon>
        <taxon>Liliopsida</taxon>
        <taxon>Poales</taxon>
        <taxon>Poaceae</taxon>
        <taxon>PACMAD clade</taxon>
        <taxon>Arundinoideae</taxon>
        <taxon>Arundineae</taxon>
        <taxon>Arundo</taxon>
    </lineage>
</organism>
<dbReference type="EMBL" id="GBRH01256918">
    <property type="protein sequence ID" value="JAD40977.1"/>
    <property type="molecule type" value="Transcribed_RNA"/>
</dbReference>
<reference evidence="1" key="1">
    <citation type="submission" date="2014-09" db="EMBL/GenBank/DDBJ databases">
        <authorList>
            <person name="Magalhaes I.L.F."/>
            <person name="Oliveira U."/>
            <person name="Santos F.R."/>
            <person name="Vidigal T.H.D.A."/>
            <person name="Brescovit A.D."/>
            <person name="Santos A.J."/>
        </authorList>
    </citation>
    <scope>NUCLEOTIDE SEQUENCE</scope>
    <source>
        <tissue evidence="1">Shoot tissue taken approximately 20 cm above the soil surface</tissue>
    </source>
</reference>